<protein>
    <submittedName>
        <fullName evidence="3">Uncharacterized protein</fullName>
    </submittedName>
</protein>
<dbReference type="AlphaFoldDB" id="A0A448Z6F8"/>
<accession>A0A448Z6F8</accession>
<feature type="region of interest" description="Disordered" evidence="2">
    <location>
        <begin position="1"/>
        <end position="122"/>
    </location>
</feature>
<feature type="compositionally biased region" description="Polar residues" evidence="2">
    <location>
        <begin position="1"/>
        <end position="15"/>
    </location>
</feature>
<keyword evidence="4" id="KW-1185">Reference proteome</keyword>
<sequence length="358" mass="40024">MTISAFSPPDQNVSFDNDEARSRSENTRSSSTTNGEFSFFTGNRNLPSSSHPEATQRPPSVTLRSNGTAGVRPRQSHATQRPPPVTPRSNSTSSVRPRQNRDVPRRPQTTQSRSRNMKGATQSLAKETKLLKHRLDRVLDVFTETVVSVEQSRATKLDSLRAERAQLLARVRVLEIETVHQAAELEDSDELLIEMEERRVLLTKEVTVLKQKCYSLAKDVVILKKSLEAYKQQHQIPNKMDSAEKDKLIIENKKLAFENKSLKQELSAKESIIHELGSKLYQAKMNLMNRDDDKENKRTTIVNTKQNISAGTTSGGNSKSSSEIATPMGKKHTKKSHSVTLRGSHGKKGSPNTGKTRT</sequence>
<feature type="coiled-coil region" evidence="1">
    <location>
        <begin position="157"/>
        <end position="212"/>
    </location>
</feature>
<organism evidence="3 4">
    <name type="scientific">Pseudo-nitzschia multistriata</name>
    <dbReference type="NCBI Taxonomy" id="183589"/>
    <lineage>
        <taxon>Eukaryota</taxon>
        <taxon>Sar</taxon>
        <taxon>Stramenopiles</taxon>
        <taxon>Ochrophyta</taxon>
        <taxon>Bacillariophyta</taxon>
        <taxon>Bacillariophyceae</taxon>
        <taxon>Bacillariophycidae</taxon>
        <taxon>Bacillariales</taxon>
        <taxon>Bacillariaceae</taxon>
        <taxon>Pseudo-nitzschia</taxon>
    </lineage>
</organism>
<evidence type="ECO:0000313" key="3">
    <source>
        <dbReference type="EMBL" id="VEU37608.1"/>
    </source>
</evidence>
<evidence type="ECO:0000313" key="4">
    <source>
        <dbReference type="Proteomes" id="UP000291116"/>
    </source>
</evidence>
<keyword evidence="1" id="KW-0175">Coiled coil</keyword>
<evidence type="ECO:0000256" key="1">
    <source>
        <dbReference type="SAM" id="Coils"/>
    </source>
</evidence>
<dbReference type="EMBL" id="CAACVS010000134">
    <property type="protein sequence ID" value="VEU37608.1"/>
    <property type="molecule type" value="Genomic_DNA"/>
</dbReference>
<dbReference type="Proteomes" id="UP000291116">
    <property type="component" value="Unassembled WGS sequence"/>
</dbReference>
<gene>
    <name evidence="3" type="ORF">PSNMU_V1.4_AUG-EV-PASAV3_0044130</name>
</gene>
<feature type="compositionally biased region" description="Polar residues" evidence="2">
    <location>
        <begin position="40"/>
        <end position="68"/>
    </location>
</feature>
<feature type="compositionally biased region" description="Polar residues" evidence="2">
    <location>
        <begin position="87"/>
        <end position="97"/>
    </location>
</feature>
<dbReference type="OrthoDB" id="56145at2759"/>
<feature type="compositionally biased region" description="Low complexity" evidence="2">
    <location>
        <begin position="309"/>
        <end position="322"/>
    </location>
</feature>
<evidence type="ECO:0000256" key="2">
    <source>
        <dbReference type="SAM" id="MobiDB-lite"/>
    </source>
</evidence>
<feature type="compositionally biased region" description="Polar residues" evidence="2">
    <location>
        <begin position="107"/>
        <end position="122"/>
    </location>
</feature>
<name>A0A448Z6F8_9STRA</name>
<reference evidence="3 4" key="1">
    <citation type="submission" date="2019-01" db="EMBL/GenBank/DDBJ databases">
        <authorList>
            <person name="Ferrante I. M."/>
        </authorList>
    </citation>
    <scope>NUCLEOTIDE SEQUENCE [LARGE SCALE GENOMIC DNA]</scope>
    <source>
        <strain evidence="3 4">B856</strain>
    </source>
</reference>
<feature type="region of interest" description="Disordered" evidence="2">
    <location>
        <begin position="301"/>
        <end position="358"/>
    </location>
</feature>
<proteinExistence type="predicted"/>